<dbReference type="EMBL" id="JAUJSQ010000014">
    <property type="protein sequence ID" value="MDN7935182.1"/>
    <property type="molecule type" value="Genomic_DNA"/>
</dbReference>
<evidence type="ECO:0000313" key="1">
    <source>
        <dbReference type="EMBL" id="MDN7935182.1"/>
    </source>
</evidence>
<keyword evidence="2" id="KW-1185">Reference proteome</keyword>
<gene>
    <name evidence="1" type="ORF">QZM52_28315</name>
</gene>
<dbReference type="Proteomes" id="UP001171606">
    <property type="component" value="Unassembled WGS sequence"/>
</dbReference>
<comment type="caution">
    <text evidence="1">The sequence shown here is derived from an EMBL/GenBank/DDBJ whole genome shotgun (WGS) entry which is preliminary data.</text>
</comment>
<reference evidence="1" key="1">
    <citation type="submission" date="2023-07" db="EMBL/GenBank/DDBJ databases">
        <title>A collection of bacterial strains from the Burkholderia cepacia Research Laboratory and Repository.</title>
        <authorList>
            <person name="Lipuma J."/>
            <person name="Spilker T."/>
            <person name="Caverly L."/>
        </authorList>
    </citation>
    <scope>NUCLEOTIDE SEQUENCE</scope>
    <source>
        <strain evidence="1">AU42020</strain>
    </source>
</reference>
<proteinExistence type="predicted"/>
<organism evidence="1 2">
    <name type="scientific">Burkholderia metallica</name>
    <dbReference type="NCBI Taxonomy" id="488729"/>
    <lineage>
        <taxon>Bacteria</taxon>
        <taxon>Pseudomonadati</taxon>
        <taxon>Pseudomonadota</taxon>
        <taxon>Betaproteobacteria</taxon>
        <taxon>Burkholderiales</taxon>
        <taxon>Burkholderiaceae</taxon>
        <taxon>Burkholderia</taxon>
        <taxon>Burkholderia cepacia complex</taxon>
    </lineage>
</organism>
<protein>
    <submittedName>
        <fullName evidence="1">DUF1320 domain-containing protein</fullName>
    </submittedName>
</protein>
<dbReference type="Pfam" id="PF07030">
    <property type="entry name" value="Phage_Mu_Gp36"/>
    <property type="match status" value="1"/>
</dbReference>
<dbReference type="RefSeq" id="WP_226288745.1">
    <property type="nucleotide sequence ID" value="NZ_JAUJSQ010000014.1"/>
</dbReference>
<dbReference type="InterPro" id="IPR009752">
    <property type="entry name" value="Phage_Mu_GpJ"/>
</dbReference>
<sequence length="145" mass="16136">MTYCTRTDLVERFGEARLAQVTHRSDDFETAPGPVDEQRATAAIEDADDEINGYLRGIYPVPLADVPKSIKRCAVDVAWYYLHANNVSELVKERYEAAIKFLRLIADGKVRLGVETPDGDELQPGAANVSWFCGTRPKVFKGGLF</sequence>
<evidence type="ECO:0000313" key="2">
    <source>
        <dbReference type="Proteomes" id="UP001171606"/>
    </source>
</evidence>
<accession>A0ABT8PJ47</accession>
<name>A0ABT8PJ47_9BURK</name>